<reference evidence="1" key="1">
    <citation type="submission" date="2021-02" db="EMBL/GenBank/DDBJ databases">
        <authorList>
            <person name="Palmer J.M."/>
        </authorList>
    </citation>
    <scope>NUCLEOTIDE SEQUENCE</scope>
    <source>
        <strain evidence="1">SCRP734</strain>
    </source>
</reference>
<protein>
    <submittedName>
        <fullName evidence="1">Uncharacterized protein</fullName>
    </submittedName>
</protein>
<name>A0A8T1VRY3_9STRA</name>
<sequence length="112" mass="13388">MSTAIKPHRIWSSPANVSVECQGKELGREMDATTRREMEKAKDCKRRRVYREQRRTERQQEIQTLTDELQKARRGEETNWPMQAWKLVALRELVARQSAEAHQKRLWEEIVI</sequence>
<gene>
    <name evidence="1" type="ORF">PHYPSEUDO_005159</name>
</gene>
<dbReference type="AlphaFoldDB" id="A0A8T1VRY3"/>
<evidence type="ECO:0000313" key="2">
    <source>
        <dbReference type="Proteomes" id="UP000694044"/>
    </source>
</evidence>
<evidence type="ECO:0000313" key="1">
    <source>
        <dbReference type="EMBL" id="KAG7382184.1"/>
    </source>
</evidence>
<dbReference type="EMBL" id="JAGDFM010000217">
    <property type="protein sequence ID" value="KAG7382184.1"/>
    <property type="molecule type" value="Genomic_DNA"/>
</dbReference>
<organism evidence="1 2">
    <name type="scientific">Phytophthora pseudosyringae</name>
    <dbReference type="NCBI Taxonomy" id="221518"/>
    <lineage>
        <taxon>Eukaryota</taxon>
        <taxon>Sar</taxon>
        <taxon>Stramenopiles</taxon>
        <taxon>Oomycota</taxon>
        <taxon>Peronosporomycetes</taxon>
        <taxon>Peronosporales</taxon>
        <taxon>Peronosporaceae</taxon>
        <taxon>Phytophthora</taxon>
    </lineage>
</organism>
<dbReference type="Proteomes" id="UP000694044">
    <property type="component" value="Unassembled WGS sequence"/>
</dbReference>
<proteinExistence type="predicted"/>
<comment type="caution">
    <text evidence="1">The sequence shown here is derived from an EMBL/GenBank/DDBJ whole genome shotgun (WGS) entry which is preliminary data.</text>
</comment>
<keyword evidence="2" id="KW-1185">Reference proteome</keyword>
<accession>A0A8T1VRY3</accession>